<dbReference type="GO" id="GO:0005794">
    <property type="term" value="C:Golgi apparatus"/>
    <property type="evidence" value="ECO:0007669"/>
    <property type="project" value="UniProtKB-SubCell"/>
</dbReference>
<dbReference type="PANTHER" id="PTHR22967">
    <property type="entry name" value="SERINE/THREONINE PROTEIN KINASE"/>
    <property type="match status" value="1"/>
</dbReference>
<feature type="compositionally biased region" description="Polar residues" evidence="33">
    <location>
        <begin position="332"/>
        <end position="356"/>
    </location>
</feature>
<evidence type="ECO:0000259" key="37">
    <source>
        <dbReference type="PROSITE" id="PS51182"/>
    </source>
</evidence>
<keyword evidence="9" id="KW-0723">Serine/threonine-protein kinase</keyword>
<keyword evidence="12" id="KW-0677">Repeat</keyword>
<keyword evidence="15" id="KW-0378">Hydrolase</keyword>
<dbReference type="Gene3D" id="1.10.510.10">
    <property type="entry name" value="Transferase(Phosphotransferase) domain 1"/>
    <property type="match status" value="1"/>
</dbReference>
<dbReference type="SMART" id="SM00220">
    <property type="entry name" value="S_TKc"/>
    <property type="match status" value="1"/>
</dbReference>
<keyword evidence="22" id="KW-0143">Chaperone</keyword>
<keyword evidence="17" id="KW-0904">Protein phosphatase</keyword>
<comment type="similarity">
    <text evidence="5">Belongs to the protein kinase superfamily. AGC Ser/Thr protein kinase family. PKC subfamily.</text>
</comment>
<dbReference type="InterPro" id="IPR036869">
    <property type="entry name" value="J_dom_sf"/>
</dbReference>
<evidence type="ECO:0000256" key="8">
    <source>
        <dbReference type="ARBA" id="ARBA00022490"/>
    </source>
</evidence>
<dbReference type="InterPro" id="IPR029023">
    <property type="entry name" value="Tensin_phosphatase"/>
</dbReference>
<feature type="domain" description="Phosphatase tensin-type" evidence="36">
    <location>
        <begin position="460"/>
        <end position="640"/>
    </location>
</feature>
<keyword evidence="8" id="KW-0963">Cytoplasm</keyword>
<evidence type="ECO:0000256" key="7">
    <source>
        <dbReference type="ARBA" id="ARBA00022481"/>
    </source>
</evidence>
<feature type="compositionally biased region" description="Pro residues" evidence="33">
    <location>
        <begin position="383"/>
        <end position="397"/>
    </location>
</feature>
<evidence type="ECO:0000313" key="39">
    <source>
        <dbReference type="Proteomes" id="UP000235965"/>
    </source>
</evidence>
<dbReference type="InterPro" id="IPR035892">
    <property type="entry name" value="C2_domain_sf"/>
</dbReference>
<evidence type="ECO:0000256" key="23">
    <source>
        <dbReference type="ARBA" id="ARBA00023306"/>
    </source>
</evidence>
<accession>A0A2J7R9P7</accession>
<dbReference type="PROSITE" id="PS50076">
    <property type="entry name" value="DNAJ_2"/>
    <property type="match status" value="1"/>
</dbReference>
<feature type="compositionally biased region" description="Low complexity" evidence="33">
    <location>
        <begin position="970"/>
        <end position="981"/>
    </location>
</feature>
<evidence type="ECO:0000256" key="9">
    <source>
        <dbReference type="ARBA" id="ARBA00022527"/>
    </source>
</evidence>
<keyword evidence="24" id="KW-0968">Cytoplasmic vesicle</keyword>
<dbReference type="Gene3D" id="3.90.190.10">
    <property type="entry name" value="Protein tyrosine phosphatase superfamily"/>
    <property type="match status" value="1"/>
</dbReference>
<dbReference type="GO" id="GO:0072583">
    <property type="term" value="P:clathrin-dependent endocytosis"/>
    <property type="evidence" value="ECO:0007669"/>
    <property type="project" value="UniProtKB-ARBA"/>
</dbReference>
<feature type="compositionally biased region" description="Basic and acidic residues" evidence="33">
    <location>
        <begin position="858"/>
        <end position="882"/>
    </location>
</feature>
<dbReference type="CDD" id="cd06257">
    <property type="entry name" value="DnaJ"/>
    <property type="match status" value="1"/>
</dbReference>
<evidence type="ECO:0000256" key="27">
    <source>
        <dbReference type="ARBA" id="ARBA00054326"/>
    </source>
</evidence>
<dbReference type="GO" id="GO:0017124">
    <property type="term" value="F:SH3 domain binding"/>
    <property type="evidence" value="ECO:0007669"/>
    <property type="project" value="UniProtKB-KW"/>
</dbReference>
<protein>
    <recommendedName>
        <fullName evidence="30">Auxilin</fullName>
        <ecNumber evidence="6">2.7.11.1</ecNumber>
    </recommendedName>
    <alternativeName>
        <fullName evidence="29">Cyclin-G-associated kinase</fullName>
    </alternativeName>
    <alternativeName>
        <fullName evidence="32">DnaJ homolog subfamily C member 26</fullName>
    </alternativeName>
    <alternativeName>
        <fullName evidence="31">DnaJ homolog subfamily C member 6</fullName>
    </alternativeName>
</protein>
<evidence type="ECO:0000256" key="14">
    <source>
        <dbReference type="ARBA" id="ARBA00022777"/>
    </source>
</evidence>
<feature type="region of interest" description="Disordered" evidence="33">
    <location>
        <begin position="829"/>
        <end position="920"/>
    </location>
</feature>
<dbReference type="Gene3D" id="1.10.287.110">
    <property type="entry name" value="DnaJ domain"/>
    <property type="match status" value="1"/>
</dbReference>
<dbReference type="GO" id="GO:0048471">
    <property type="term" value="C:perinuclear region of cytoplasm"/>
    <property type="evidence" value="ECO:0007669"/>
    <property type="project" value="UniProtKB-SubCell"/>
</dbReference>
<evidence type="ECO:0000313" key="38">
    <source>
        <dbReference type="EMBL" id="PNF37551.1"/>
    </source>
</evidence>
<evidence type="ECO:0000256" key="15">
    <source>
        <dbReference type="ARBA" id="ARBA00022801"/>
    </source>
</evidence>
<dbReference type="GO" id="GO:0035612">
    <property type="term" value="F:AP-2 adaptor complex binding"/>
    <property type="evidence" value="ECO:0007669"/>
    <property type="project" value="TreeGrafter"/>
</dbReference>
<comment type="subunit">
    <text evidence="28">Forms a complex composed of HSPA8, CLTC and DNAJC6. Interacts with HSPA8/HSC70 in an ATP-dependent manner; this interaction stimulates the HSPA8's ATPase activity. Interacts with CLTC; this interaction produces a local change in heavy-chain contacts, creating a detectable global distortion of the clathrin coat. Interacts with AP2A2. Interacts with DNM1(GTP-bound form); this interaction allows clathrin-coated vesicle (CCV) formation at the plasma membrane.</text>
</comment>
<evidence type="ECO:0000256" key="28">
    <source>
        <dbReference type="ARBA" id="ARBA00064305"/>
    </source>
</evidence>
<evidence type="ECO:0000256" key="16">
    <source>
        <dbReference type="ARBA" id="ARBA00022840"/>
    </source>
</evidence>
<dbReference type="EMBL" id="NEVH01006582">
    <property type="protein sequence ID" value="PNF37551.1"/>
    <property type="molecule type" value="Genomic_DNA"/>
</dbReference>
<feature type="compositionally biased region" description="Polar residues" evidence="33">
    <location>
        <begin position="1029"/>
        <end position="1042"/>
    </location>
</feature>
<dbReference type="FunFam" id="3.90.190.10:FF:000255">
    <property type="entry name" value="putative tyrosine-protein phosphatase auxilin"/>
    <property type="match status" value="1"/>
</dbReference>
<dbReference type="InterPro" id="IPR001623">
    <property type="entry name" value="DnaJ_domain"/>
</dbReference>
<dbReference type="FunFam" id="2.60.40.1110:FF:000001">
    <property type="entry name" value="cyclin-G-associated kinase isoform X2"/>
    <property type="match status" value="1"/>
</dbReference>
<dbReference type="EC" id="2.7.11.1" evidence="6"/>
<dbReference type="Pfam" id="PF00069">
    <property type="entry name" value="Pkinase"/>
    <property type="match status" value="1"/>
</dbReference>
<dbReference type="FunFam" id="1.10.287.110:FF:000002">
    <property type="entry name" value="putative tyrosine-protein phosphatase auxilin isoform X2"/>
    <property type="match status" value="1"/>
</dbReference>
<dbReference type="PANTHER" id="PTHR22967:SF105">
    <property type="entry name" value="CYCLIN-G-ASSOCIATED KINASE"/>
    <property type="match status" value="1"/>
</dbReference>
<evidence type="ECO:0000256" key="24">
    <source>
        <dbReference type="ARBA" id="ARBA00023329"/>
    </source>
</evidence>
<evidence type="ECO:0000256" key="29">
    <source>
        <dbReference type="ARBA" id="ARBA00068393"/>
    </source>
</evidence>
<keyword evidence="13" id="KW-0547">Nucleotide-binding</keyword>
<dbReference type="Pfam" id="PF10409">
    <property type="entry name" value="PTEN_C2"/>
    <property type="match status" value="1"/>
</dbReference>
<feature type="domain" description="Protein kinase" evidence="34">
    <location>
        <begin position="36"/>
        <end position="324"/>
    </location>
</feature>
<dbReference type="InterPro" id="IPR014020">
    <property type="entry name" value="Tensin_C2-dom"/>
</dbReference>
<dbReference type="STRING" id="105785.A0A2J7R9P7"/>
<dbReference type="InParanoid" id="A0A2J7R9P7"/>
<feature type="region of interest" description="Disordered" evidence="33">
    <location>
        <begin position="1066"/>
        <end position="1188"/>
    </location>
</feature>
<evidence type="ECO:0000256" key="13">
    <source>
        <dbReference type="ARBA" id="ARBA00022741"/>
    </source>
</evidence>
<keyword evidence="21" id="KW-0729">SH3-binding</keyword>
<evidence type="ECO:0000256" key="19">
    <source>
        <dbReference type="ARBA" id="ARBA00022990"/>
    </source>
</evidence>
<evidence type="ECO:0000256" key="31">
    <source>
        <dbReference type="ARBA" id="ARBA00075670"/>
    </source>
</evidence>
<evidence type="ECO:0000256" key="6">
    <source>
        <dbReference type="ARBA" id="ARBA00012513"/>
    </source>
</evidence>
<evidence type="ECO:0000256" key="4">
    <source>
        <dbReference type="ARBA" id="ARBA00004601"/>
    </source>
</evidence>
<dbReference type="SUPFAM" id="SSF56112">
    <property type="entry name" value="Protein kinase-like (PK-like)"/>
    <property type="match status" value="1"/>
</dbReference>
<evidence type="ECO:0000256" key="3">
    <source>
        <dbReference type="ARBA" id="ARBA00004556"/>
    </source>
</evidence>
<organism evidence="38 39">
    <name type="scientific">Cryptotermes secundus</name>
    <dbReference type="NCBI Taxonomy" id="105785"/>
    <lineage>
        <taxon>Eukaryota</taxon>
        <taxon>Metazoa</taxon>
        <taxon>Ecdysozoa</taxon>
        <taxon>Arthropoda</taxon>
        <taxon>Hexapoda</taxon>
        <taxon>Insecta</taxon>
        <taxon>Pterygota</taxon>
        <taxon>Neoptera</taxon>
        <taxon>Polyneoptera</taxon>
        <taxon>Dictyoptera</taxon>
        <taxon>Blattodea</taxon>
        <taxon>Blattoidea</taxon>
        <taxon>Termitoidae</taxon>
        <taxon>Kalotermitidae</taxon>
        <taxon>Cryptotermitinae</taxon>
        <taxon>Cryptotermes</taxon>
    </lineage>
</organism>
<dbReference type="PROSITE" id="PS51182">
    <property type="entry name" value="C2_TENSIN"/>
    <property type="match status" value="1"/>
</dbReference>
<dbReference type="PROSITE" id="PS51181">
    <property type="entry name" value="PPASE_TENSIN"/>
    <property type="match status" value="1"/>
</dbReference>
<feature type="domain" description="C2 tensin-type" evidence="37">
    <location>
        <begin position="646"/>
        <end position="789"/>
    </location>
</feature>
<evidence type="ECO:0000259" key="36">
    <source>
        <dbReference type="PROSITE" id="PS51181"/>
    </source>
</evidence>
<feature type="compositionally biased region" description="Polar residues" evidence="33">
    <location>
        <begin position="1087"/>
        <end position="1113"/>
    </location>
</feature>
<evidence type="ECO:0000256" key="21">
    <source>
        <dbReference type="ARBA" id="ARBA00023036"/>
    </source>
</evidence>
<dbReference type="InterPro" id="IPR000719">
    <property type="entry name" value="Prot_kinase_dom"/>
</dbReference>
<dbReference type="Proteomes" id="UP000235965">
    <property type="component" value="Unassembled WGS sequence"/>
</dbReference>
<dbReference type="InterPro" id="IPR029021">
    <property type="entry name" value="Prot-tyrosine_phosphatase-like"/>
</dbReference>
<keyword evidence="18" id="KW-0965">Cell junction</keyword>
<evidence type="ECO:0000259" key="35">
    <source>
        <dbReference type="PROSITE" id="PS50076"/>
    </source>
</evidence>
<keyword evidence="10" id="KW-0597">Phosphoprotein</keyword>
<keyword evidence="14 38" id="KW-0418">Kinase</keyword>
<comment type="catalytic activity">
    <reaction evidence="26">
        <text>L-seryl-[protein] + ATP = O-phospho-L-seryl-[protein] + ADP + H(+)</text>
        <dbReference type="Rhea" id="RHEA:17989"/>
        <dbReference type="Rhea" id="RHEA-COMP:9863"/>
        <dbReference type="Rhea" id="RHEA-COMP:11604"/>
        <dbReference type="ChEBI" id="CHEBI:15378"/>
        <dbReference type="ChEBI" id="CHEBI:29999"/>
        <dbReference type="ChEBI" id="CHEBI:30616"/>
        <dbReference type="ChEBI" id="CHEBI:83421"/>
        <dbReference type="ChEBI" id="CHEBI:456216"/>
        <dbReference type="EC" id="2.7.11.1"/>
    </reaction>
</comment>
<dbReference type="FunFam" id="1.10.510.10:FF:000228">
    <property type="entry name" value="cyclin-G-associated kinase isoform X1"/>
    <property type="match status" value="1"/>
</dbReference>
<comment type="caution">
    <text evidence="38">The sequence shown here is derived from an EMBL/GenBank/DDBJ whole genome shotgun (WGS) entry which is preliminary data.</text>
</comment>
<dbReference type="PROSITE" id="PS00108">
    <property type="entry name" value="PROTEIN_KINASE_ST"/>
    <property type="match status" value="1"/>
</dbReference>
<dbReference type="GO" id="GO:0004674">
    <property type="term" value="F:protein serine/threonine kinase activity"/>
    <property type="evidence" value="ECO:0007669"/>
    <property type="project" value="UniProtKB-KW"/>
</dbReference>
<evidence type="ECO:0000256" key="26">
    <source>
        <dbReference type="ARBA" id="ARBA00048679"/>
    </source>
</evidence>
<feature type="compositionally biased region" description="Polar residues" evidence="33">
    <location>
        <begin position="996"/>
        <end position="1016"/>
    </location>
</feature>
<evidence type="ECO:0000256" key="10">
    <source>
        <dbReference type="ARBA" id="ARBA00022553"/>
    </source>
</evidence>
<feature type="region of interest" description="Disordered" evidence="33">
    <location>
        <begin position="957"/>
        <end position="1047"/>
    </location>
</feature>
<dbReference type="GO" id="GO:0005925">
    <property type="term" value="C:focal adhesion"/>
    <property type="evidence" value="ECO:0007669"/>
    <property type="project" value="UniProtKB-SubCell"/>
</dbReference>
<evidence type="ECO:0000256" key="17">
    <source>
        <dbReference type="ARBA" id="ARBA00022912"/>
    </source>
</evidence>
<evidence type="ECO:0000256" key="12">
    <source>
        <dbReference type="ARBA" id="ARBA00022737"/>
    </source>
</evidence>
<dbReference type="Gene3D" id="2.60.40.1110">
    <property type="match status" value="1"/>
</dbReference>
<proteinExistence type="inferred from homology"/>
<comment type="function">
    <text evidence="27">Associates with cyclin G and CDK5. Seems to act as an auxilin homolog that is involved in the uncoating of clathrin-coated vesicles by Hsc70 in non-neuronal cells. Expression oscillates slightly during the cell cycle, peaking at G1. May play a role in clathrin-mediated endocytosis and intracellular trafficking, and in the dynamics of clathrin assembly/disassembly.</text>
</comment>
<evidence type="ECO:0000256" key="22">
    <source>
        <dbReference type="ARBA" id="ARBA00023186"/>
    </source>
</evidence>
<evidence type="ECO:0000256" key="30">
    <source>
        <dbReference type="ARBA" id="ARBA00069335"/>
    </source>
</evidence>
<dbReference type="PROSITE" id="PS50011">
    <property type="entry name" value="PROTEIN_KINASE_DOM"/>
    <property type="match status" value="1"/>
</dbReference>
<comment type="catalytic activity">
    <reaction evidence="25">
        <text>L-threonyl-[protein] + ATP = O-phospho-L-threonyl-[protein] + ADP + H(+)</text>
        <dbReference type="Rhea" id="RHEA:46608"/>
        <dbReference type="Rhea" id="RHEA-COMP:11060"/>
        <dbReference type="Rhea" id="RHEA-COMP:11605"/>
        <dbReference type="ChEBI" id="CHEBI:15378"/>
        <dbReference type="ChEBI" id="CHEBI:30013"/>
        <dbReference type="ChEBI" id="CHEBI:30616"/>
        <dbReference type="ChEBI" id="CHEBI:61977"/>
        <dbReference type="ChEBI" id="CHEBI:456216"/>
        <dbReference type="EC" id="2.7.11.1"/>
    </reaction>
</comment>
<dbReference type="GO" id="GO:0030136">
    <property type="term" value="C:clathrin-coated vesicle"/>
    <property type="evidence" value="ECO:0007669"/>
    <property type="project" value="UniProtKB-SubCell"/>
</dbReference>
<keyword evidence="39" id="KW-1185">Reference proteome</keyword>
<dbReference type="SUPFAM" id="SSF46565">
    <property type="entry name" value="Chaperone J-domain"/>
    <property type="match status" value="1"/>
</dbReference>
<evidence type="ECO:0000259" key="34">
    <source>
        <dbReference type="PROSITE" id="PS50011"/>
    </source>
</evidence>
<feature type="region of interest" description="Disordered" evidence="33">
    <location>
        <begin position="329"/>
        <end position="435"/>
    </location>
</feature>
<keyword evidence="23" id="KW-0131">Cell cycle</keyword>
<feature type="domain" description="J" evidence="35">
    <location>
        <begin position="1229"/>
        <end position="1307"/>
    </location>
</feature>
<dbReference type="GO" id="GO:2000369">
    <property type="term" value="P:regulation of clathrin-dependent endocytosis"/>
    <property type="evidence" value="ECO:0007669"/>
    <property type="project" value="TreeGrafter"/>
</dbReference>
<evidence type="ECO:0000256" key="5">
    <source>
        <dbReference type="ARBA" id="ARBA00005490"/>
    </source>
</evidence>
<evidence type="ECO:0000256" key="32">
    <source>
        <dbReference type="ARBA" id="ARBA00076380"/>
    </source>
</evidence>
<evidence type="ECO:0000256" key="1">
    <source>
        <dbReference type="ARBA" id="ARBA00004132"/>
    </source>
</evidence>
<evidence type="ECO:0000256" key="33">
    <source>
        <dbReference type="SAM" id="MobiDB-lite"/>
    </source>
</evidence>
<dbReference type="InterPro" id="IPR011009">
    <property type="entry name" value="Kinase-like_dom_sf"/>
</dbReference>
<evidence type="ECO:0000256" key="20">
    <source>
        <dbReference type="ARBA" id="ARBA00023034"/>
    </source>
</evidence>
<reference evidence="38 39" key="1">
    <citation type="submission" date="2017-12" db="EMBL/GenBank/DDBJ databases">
        <title>Hemimetabolous genomes reveal molecular basis of termite eusociality.</title>
        <authorList>
            <person name="Harrison M.C."/>
            <person name="Jongepier E."/>
            <person name="Robertson H.M."/>
            <person name="Arning N."/>
            <person name="Bitard-Feildel T."/>
            <person name="Chao H."/>
            <person name="Childers C.P."/>
            <person name="Dinh H."/>
            <person name="Doddapaneni H."/>
            <person name="Dugan S."/>
            <person name="Gowin J."/>
            <person name="Greiner C."/>
            <person name="Han Y."/>
            <person name="Hu H."/>
            <person name="Hughes D.S.T."/>
            <person name="Huylmans A.-K."/>
            <person name="Kemena C."/>
            <person name="Kremer L.P.M."/>
            <person name="Lee S.L."/>
            <person name="Lopez-Ezquerra A."/>
            <person name="Mallet L."/>
            <person name="Monroy-Kuhn J.M."/>
            <person name="Moser A."/>
            <person name="Murali S.C."/>
            <person name="Muzny D.M."/>
            <person name="Otani S."/>
            <person name="Piulachs M.-D."/>
            <person name="Poelchau M."/>
            <person name="Qu J."/>
            <person name="Schaub F."/>
            <person name="Wada-Katsumata A."/>
            <person name="Worley K.C."/>
            <person name="Xie Q."/>
            <person name="Ylla G."/>
            <person name="Poulsen M."/>
            <person name="Gibbs R.A."/>
            <person name="Schal C."/>
            <person name="Richards S."/>
            <person name="Belles X."/>
            <person name="Korb J."/>
            <person name="Bornberg-Bauer E."/>
        </authorList>
    </citation>
    <scope>NUCLEOTIDE SEQUENCE [LARGE SCALE GENOMIC DNA]</scope>
    <source>
        <tissue evidence="38">Whole body</tissue>
    </source>
</reference>
<keyword evidence="16" id="KW-0067">ATP-binding</keyword>
<comment type="subcellular location">
    <subcellularLocation>
        <location evidence="2">Cell junction</location>
        <location evidence="2">Focal adhesion</location>
    </subcellularLocation>
    <subcellularLocation>
        <location evidence="3">Cytoplasm</location>
        <location evidence="3">Perinuclear region</location>
    </subcellularLocation>
    <subcellularLocation>
        <location evidence="1">Cytoplasmic vesicle</location>
        <location evidence="1">Clathrin-coated vesicle</location>
    </subcellularLocation>
    <subcellularLocation>
        <location evidence="4">Golgi apparatus</location>
        <location evidence="4">trans-Golgi network</location>
    </subcellularLocation>
</comment>
<dbReference type="SMART" id="SM01326">
    <property type="entry name" value="PTEN_C2"/>
    <property type="match status" value="1"/>
</dbReference>
<evidence type="ECO:0000256" key="25">
    <source>
        <dbReference type="ARBA" id="ARBA00047899"/>
    </source>
</evidence>
<dbReference type="GO" id="GO:0005524">
    <property type="term" value="F:ATP binding"/>
    <property type="evidence" value="ECO:0007669"/>
    <property type="project" value="UniProtKB-KW"/>
</dbReference>
<keyword evidence="20" id="KW-0333">Golgi apparatus</keyword>
<dbReference type="CDD" id="cd14511">
    <property type="entry name" value="PTP_auxilin-like"/>
    <property type="match status" value="1"/>
</dbReference>
<feature type="compositionally biased region" description="Polar residues" evidence="33">
    <location>
        <begin position="1150"/>
        <end position="1159"/>
    </location>
</feature>
<name>A0A2J7R9P7_9NEOP</name>
<dbReference type="GO" id="GO:0004721">
    <property type="term" value="F:phosphoprotein phosphatase activity"/>
    <property type="evidence" value="ECO:0007669"/>
    <property type="project" value="UniProtKB-KW"/>
</dbReference>
<dbReference type="SUPFAM" id="SSF49562">
    <property type="entry name" value="C2 domain (Calcium/lipid-binding domain, CaLB)"/>
    <property type="match status" value="1"/>
</dbReference>
<dbReference type="OrthoDB" id="1717591at2759"/>
<dbReference type="FunCoup" id="A0A2J7R9P7">
    <property type="interactions" value="1119"/>
</dbReference>
<keyword evidence="7" id="KW-0488">Methylation</keyword>
<evidence type="ECO:0000256" key="11">
    <source>
        <dbReference type="ARBA" id="ARBA00022679"/>
    </source>
</evidence>
<keyword evidence="19" id="KW-0007">Acetylation</keyword>
<gene>
    <name evidence="38" type="ORF">B7P43_G13819</name>
</gene>
<evidence type="ECO:0000256" key="18">
    <source>
        <dbReference type="ARBA" id="ARBA00022949"/>
    </source>
</evidence>
<sequence>MSDLFKSAIGYFSSSNASGAENEFIGQTVEVGNVKLRVKKVIAEGGFAFVFMAQDPNTGKDYALKRLIAADEDSNNIIKQEINILRKLSGHPNIIQYLSAAYVDKSKSGHACGEYLLVTELCTGGSLVDVLTNRSSPLPVDVICRIFWQTCRAVQHMHSQQPPVIHRDLKIENLLLGTDGSIKLCDFGSATTQCFQPDPAWSANQRALLEEEMARYTTPMYRAPEMVDTWSNHAITTASDAWALGCIMYTLCYMKHPFEDSAKLRILNGNYTIPPGDLKYSCYHDIIRGCLQVNPAQRMTVADILERLAAVAETRNINLKEPLVLEGKRIDSSSSPAHTVNEPPTATHDNMNSSNAVHHPPPRPPPARPHSAPDTHPEAPGRPSQPPSRPSPLPPKHSPLHQSPSQSHQHSHHQSRSQQGMPATAQVGGSGGGLFSSLRGGAGNFLKNLKDTTGKVMQTVQQSIARSDLDISYITSRLAVMPFPAEGLESAYRANHIDDVRALLESRHPGGRYAIYNASGRSYTSGRLGGGRVVDCGWSIAQGVSAGNIVRHAPPLHTLYSICNDMYDFLQQDPKNVCIVHCMDGKATSATLVCAFLMFVNMFNKPEDAAQMFAVKRMPPGLHPSEMRYLHYLSHVLHTPALEPHFKPVTLISVTLQPVPLFTKVRDGCRPYVEVYEGEDRVLSTLQEYERMRLFNITEGKAVFQVTLPLNVTVLGDITLVAYHARNTLGGVMTSGRPTGIKIAQIQFHTGFIAEEETSLRYTKSELDDIGEPDHYQERFAAVINIFVAEDDSNSAKQPPWLGHSARGISPDCLFSTRIEKDENFETFVSHPVSRGSPVASVRPAKPPRRPTPPSQAREYRDEVSNEQTTEHRVNPEEREGLLEGDNETLASRPVPPPQQTEATLLDIGGGSGSGLNTADANSQHGNVDLLNLAPNHKPQSNVDLLGGFSQPVSATSFGGGGSGLEDLLQGSQGSNPSQGSRNPDLMFDPFGGTGSQNSVPSFTANHVSGSQTSNLLGGWDGFSRPQGPGSSIPRNASTPNLESKVRDPFADLGNLTAGLGVGSAGGWAGSSKPTTPMNGTPRAGSPINQGSSPQHRPSSWTPQGTAPGTTSPMPGYSTPVGTPHHTAKSPAQDAGRSADYSRAHFDSVFNKQQDSGSKAGNKGGKQTGDIFDDLLGSQGYQFPKRETGPRTINEMRKEELARDMDPDKLKILDWIDGKTHNIRALLCSMHTVLWEDAKWNKCEMHQLVTPSDVKKAYRRACLAVHPDKQMGTPNEQIAKLVFMELNNAWSDFESDASQQQMFPAAN</sequence>
<dbReference type="InterPro" id="IPR008271">
    <property type="entry name" value="Ser/Thr_kinase_AS"/>
</dbReference>
<dbReference type="SUPFAM" id="SSF52799">
    <property type="entry name" value="(Phosphotyrosine protein) phosphatases II"/>
    <property type="match status" value="1"/>
</dbReference>
<dbReference type="GO" id="GO:0045747">
    <property type="term" value="P:positive regulation of Notch signaling pathway"/>
    <property type="evidence" value="ECO:0007669"/>
    <property type="project" value="TreeGrafter"/>
</dbReference>
<keyword evidence="11" id="KW-0808">Transferase</keyword>
<evidence type="ECO:0000256" key="2">
    <source>
        <dbReference type="ARBA" id="ARBA00004246"/>
    </source>
</evidence>